<dbReference type="SUPFAM" id="SSF49777">
    <property type="entry name" value="PEBP-like"/>
    <property type="match status" value="1"/>
</dbReference>
<dbReference type="OrthoDB" id="6480645at2759"/>
<proteinExistence type="predicted"/>
<reference evidence="1" key="1">
    <citation type="submission" date="2020-07" db="EMBL/GenBank/DDBJ databases">
        <title>Multicomponent nature underlies the extraordinary mechanical properties of spider dragline silk.</title>
        <authorList>
            <person name="Kono N."/>
            <person name="Nakamura H."/>
            <person name="Mori M."/>
            <person name="Yoshida Y."/>
            <person name="Ohtoshi R."/>
            <person name="Malay A.D."/>
            <person name="Moran D.A.P."/>
            <person name="Tomita M."/>
            <person name="Numata K."/>
            <person name="Arakawa K."/>
        </authorList>
    </citation>
    <scope>NUCLEOTIDE SEQUENCE</scope>
</reference>
<accession>A0A8X6KVG4</accession>
<dbReference type="Gene3D" id="3.90.280.10">
    <property type="entry name" value="PEBP-like"/>
    <property type="match status" value="1"/>
</dbReference>
<keyword evidence="2" id="KW-1185">Reference proteome</keyword>
<gene>
    <name evidence="1" type="ORF">TNCT_513761</name>
</gene>
<comment type="caution">
    <text evidence="1">The sequence shown here is derived from an EMBL/GenBank/DDBJ whole genome shotgun (WGS) entry which is preliminary data.</text>
</comment>
<organism evidence="1 2">
    <name type="scientific">Trichonephila clavata</name>
    <name type="common">Joro spider</name>
    <name type="synonym">Nephila clavata</name>
    <dbReference type="NCBI Taxonomy" id="2740835"/>
    <lineage>
        <taxon>Eukaryota</taxon>
        <taxon>Metazoa</taxon>
        <taxon>Ecdysozoa</taxon>
        <taxon>Arthropoda</taxon>
        <taxon>Chelicerata</taxon>
        <taxon>Arachnida</taxon>
        <taxon>Araneae</taxon>
        <taxon>Araneomorphae</taxon>
        <taxon>Entelegynae</taxon>
        <taxon>Araneoidea</taxon>
        <taxon>Nephilidae</taxon>
        <taxon>Trichonephila</taxon>
    </lineage>
</organism>
<sequence>MHVIDNNSEVSCSIQSLKTYHLAKEVYEFVLFTPYSDVAIYFDQGSPTPKLFNFLHWLVVNIPDNNVSEGTTKVAYATTEVPLKGYLTHILLVYQQTRNLSVVTHGEGSRNNFDINNFVEFYGLKGPKSGNFFFPVYREK</sequence>
<protein>
    <submittedName>
        <fullName evidence="1">Uncharacterized protein</fullName>
    </submittedName>
</protein>
<dbReference type="InterPro" id="IPR036610">
    <property type="entry name" value="PEBP-like_sf"/>
</dbReference>
<dbReference type="AlphaFoldDB" id="A0A8X6KVG4"/>
<dbReference type="Proteomes" id="UP000887116">
    <property type="component" value="Unassembled WGS sequence"/>
</dbReference>
<evidence type="ECO:0000313" key="1">
    <source>
        <dbReference type="EMBL" id="GFQ85606.1"/>
    </source>
</evidence>
<evidence type="ECO:0000313" key="2">
    <source>
        <dbReference type="Proteomes" id="UP000887116"/>
    </source>
</evidence>
<dbReference type="EMBL" id="BMAO01032905">
    <property type="protein sequence ID" value="GFQ85606.1"/>
    <property type="molecule type" value="Genomic_DNA"/>
</dbReference>
<name>A0A8X6KVG4_TRICU</name>